<gene>
    <name evidence="1" type="ORF">VFPPC_15048</name>
</gene>
<dbReference type="AlphaFoldDB" id="A0A179G3B4"/>
<proteinExistence type="predicted"/>
<keyword evidence="2" id="KW-1185">Reference proteome</keyword>
<dbReference type="Proteomes" id="UP000078397">
    <property type="component" value="Unassembled WGS sequence"/>
</dbReference>
<evidence type="ECO:0000313" key="1">
    <source>
        <dbReference type="EMBL" id="OAQ71948.1"/>
    </source>
</evidence>
<dbReference type="RefSeq" id="XP_018148031.1">
    <property type="nucleotide sequence ID" value="XM_018292801.1"/>
</dbReference>
<accession>A0A179G3B4</accession>
<dbReference type="EMBL" id="LSBJ02000001">
    <property type="protein sequence ID" value="OAQ71948.1"/>
    <property type="molecule type" value="Genomic_DNA"/>
</dbReference>
<comment type="caution">
    <text evidence="1">The sequence shown here is derived from an EMBL/GenBank/DDBJ whole genome shotgun (WGS) entry which is preliminary data.</text>
</comment>
<evidence type="ECO:0000313" key="2">
    <source>
        <dbReference type="Proteomes" id="UP000078397"/>
    </source>
</evidence>
<organism evidence="1 2">
    <name type="scientific">Pochonia chlamydosporia 170</name>
    <dbReference type="NCBI Taxonomy" id="1380566"/>
    <lineage>
        <taxon>Eukaryota</taxon>
        <taxon>Fungi</taxon>
        <taxon>Dikarya</taxon>
        <taxon>Ascomycota</taxon>
        <taxon>Pezizomycotina</taxon>
        <taxon>Sordariomycetes</taxon>
        <taxon>Hypocreomycetidae</taxon>
        <taxon>Hypocreales</taxon>
        <taxon>Clavicipitaceae</taxon>
        <taxon>Pochonia</taxon>
    </lineage>
</organism>
<protein>
    <submittedName>
        <fullName evidence="1">Uncharacterized protein</fullName>
    </submittedName>
</protein>
<dbReference type="GeneID" id="28856795"/>
<sequence>MPLTNATTHNTGFRCSVKRVINGEAWSPKYRPRPDIMGNSTRANLVTISYLLSIPPTPSYFASATNWLNSPPCSEFCRRSELYQTECAYMPARASDVCALRGLDGVNAKLTSVEVLHTDHLVPSNVFEPKLACVGWNCASGMGARGMKLLLAVSDFVMTLWGKASAHKPGSSSLAYFRATVSMDSSDCVSQSKTLSQTHGVVMPQLWMLSGCHG</sequence>
<reference evidence="1 2" key="1">
    <citation type="journal article" date="2016" name="PLoS Pathog.">
        <title>Biosynthesis of antibiotic leucinostatins in bio-control fungus Purpureocillium lilacinum and their inhibition on phytophthora revealed by genome mining.</title>
        <authorList>
            <person name="Wang G."/>
            <person name="Liu Z."/>
            <person name="Lin R."/>
            <person name="Li E."/>
            <person name="Mao Z."/>
            <person name="Ling J."/>
            <person name="Yang Y."/>
            <person name="Yin W.B."/>
            <person name="Xie B."/>
        </authorList>
    </citation>
    <scope>NUCLEOTIDE SEQUENCE [LARGE SCALE GENOMIC DNA]</scope>
    <source>
        <strain evidence="1">170</strain>
    </source>
</reference>
<name>A0A179G3B4_METCM</name>
<dbReference type="KEGG" id="pchm:VFPPC_15048"/>